<evidence type="ECO:0000313" key="1">
    <source>
        <dbReference type="EMBL" id="CSC25613.1"/>
    </source>
</evidence>
<protein>
    <submittedName>
        <fullName evidence="1">Uncharacterized protein</fullName>
    </submittedName>
</protein>
<accession>A0A655Y0D5</accession>
<dbReference type="Proteomes" id="UP000046067">
    <property type="component" value="Unassembled WGS sequence"/>
</dbReference>
<dbReference type="AlphaFoldDB" id="A0A655Y0D5"/>
<sequence length="123" mass="13920">MQLARTKFRVFVQYFRRNFMALSKLQHIDGVVASNSFRGGRRGDNLFVTGVDFAYRKSLLLTKLGHQIFHRIQRLSEPTIGADTGVNVGALIVNALLLRYALRTDNFADHAIDIKASIHPHRA</sequence>
<proteinExistence type="predicted"/>
<dbReference type="EMBL" id="CWQJ01000012">
    <property type="protein sequence ID" value="CSC25613.1"/>
    <property type="molecule type" value="Genomic_DNA"/>
</dbReference>
<reference evidence="1 2" key="1">
    <citation type="submission" date="2015-07" db="EMBL/GenBank/DDBJ databases">
        <authorList>
            <consortium name="Pathogen Informatics"/>
        </authorList>
    </citation>
    <scope>NUCLEOTIDE SEQUENCE [LARGE SCALE GENOMIC DNA]</scope>
    <source>
        <strain evidence="1 2">A325</strain>
    </source>
</reference>
<organism evidence="1 2">
    <name type="scientific">Vibrio cholerae</name>
    <dbReference type="NCBI Taxonomy" id="666"/>
    <lineage>
        <taxon>Bacteria</taxon>
        <taxon>Pseudomonadati</taxon>
        <taxon>Pseudomonadota</taxon>
        <taxon>Gammaproteobacteria</taxon>
        <taxon>Vibrionales</taxon>
        <taxon>Vibrionaceae</taxon>
        <taxon>Vibrio</taxon>
    </lineage>
</organism>
<name>A0A655Y0D5_VIBCL</name>
<evidence type="ECO:0000313" key="2">
    <source>
        <dbReference type="Proteomes" id="UP000046067"/>
    </source>
</evidence>
<gene>
    <name evidence="1" type="ORF">ERS013201_02173</name>
</gene>